<dbReference type="RefSeq" id="WP_209592999.1">
    <property type="nucleotide sequence ID" value="NZ_JAGJCF010000002.1"/>
</dbReference>
<gene>
    <name evidence="6" type="ORF">J6595_03090</name>
</gene>
<feature type="region of interest" description="Disordered" evidence="4">
    <location>
        <begin position="103"/>
        <end position="122"/>
    </location>
</feature>
<dbReference type="InterPro" id="IPR040442">
    <property type="entry name" value="Pyrv_kinase-like_dom_sf"/>
</dbReference>
<protein>
    <submittedName>
        <fullName evidence="6">4-hydroxy-2-oxovalerate aldolase</fullName>
    </submittedName>
</protein>
<evidence type="ECO:0000259" key="5">
    <source>
        <dbReference type="Pfam" id="PF03328"/>
    </source>
</evidence>
<accession>A0ABS4BCS4</accession>
<evidence type="ECO:0000256" key="4">
    <source>
        <dbReference type="SAM" id="MobiDB-lite"/>
    </source>
</evidence>
<keyword evidence="3" id="KW-0456">Lyase</keyword>
<reference evidence="6 7" key="1">
    <citation type="submission" date="2021-04" db="EMBL/GenBank/DDBJ databases">
        <title>Whole genome sequence of Jiella sp. KSK16Y-1.</title>
        <authorList>
            <person name="Tuo L."/>
        </authorList>
    </citation>
    <scope>NUCLEOTIDE SEQUENCE [LARGE SCALE GENOMIC DNA]</scope>
    <source>
        <strain evidence="6 7">KSK16Y-1</strain>
    </source>
</reference>
<dbReference type="EMBL" id="JAGJCF010000002">
    <property type="protein sequence ID" value="MBP0614559.1"/>
    <property type="molecule type" value="Genomic_DNA"/>
</dbReference>
<evidence type="ECO:0000256" key="2">
    <source>
        <dbReference type="ARBA" id="ARBA00022723"/>
    </source>
</evidence>
<proteinExistence type="inferred from homology"/>
<sequence length="256" mass="26306">MSQTSFRERGRSGQPLNGTFAAIPHPVAVEVIARAGLDFLCIDWEHSQISRGEIENLVRAAEAGGAVAMVRVPGNNAEAIAAVLDSGAEGVLVPRVSSAEEAEAAVRATRYPPDGERGAGPGRASRYGYDIADYVATANAKILLCVQVETVRAVENIEAIAAVEGVDLVFIGPGDLAVSMGAFGPGGTERLEAAIETVIAACRSAGKAVGLFRPSAADVPRWRDAGVSLFVVASDTMLLGASAASMAKAISPTSSD</sequence>
<dbReference type="Gene3D" id="3.20.20.60">
    <property type="entry name" value="Phosphoenolpyruvate-binding domains"/>
    <property type="match status" value="1"/>
</dbReference>
<dbReference type="Proteomes" id="UP000678276">
    <property type="component" value="Unassembled WGS sequence"/>
</dbReference>
<name>A0ABS4BCS4_9HYPH</name>
<keyword evidence="2" id="KW-0479">Metal-binding</keyword>
<evidence type="ECO:0000256" key="3">
    <source>
        <dbReference type="ARBA" id="ARBA00023239"/>
    </source>
</evidence>
<feature type="domain" description="HpcH/HpaI aldolase/citrate lyase" evidence="5">
    <location>
        <begin position="19"/>
        <end position="238"/>
    </location>
</feature>
<evidence type="ECO:0000313" key="7">
    <source>
        <dbReference type="Proteomes" id="UP000678276"/>
    </source>
</evidence>
<dbReference type="InterPro" id="IPR015813">
    <property type="entry name" value="Pyrv/PenolPyrv_kinase-like_dom"/>
</dbReference>
<organism evidence="6 7">
    <name type="scientific">Jiella mangrovi</name>
    <dbReference type="NCBI Taxonomy" id="2821407"/>
    <lineage>
        <taxon>Bacteria</taxon>
        <taxon>Pseudomonadati</taxon>
        <taxon>Pseudomonadota</taxon>
        <taxon>Alphaproteobacteria</taxon>
        <taxon>Hyphomicrobiales</taxon>
        <taxon>Aurantimonadaceae</taxon>
        <taxon>Jiella</taxon>
    </lineage>
</organism>
<evidence type="ECO:0000256" key="1">
    <source>
        <dbReference type="ARBA" id="ARBA00005568"/>
    </source>
</evidence>
<evidence type="ECO:0000313" key="6">
    <source>
        <dbReference type="EMBL" id="MBP0614559.1"/>
    </source>
</evidence>
<dbReference type="InterPro" id="IPR005000">
    <property type="entry name" value="Aldolase/citrate-lyase_domain"/>
</dbReference>
<comment type="similarity">
    <text evidence="1">Belongs to the HpcH/HpaI aldolase family.</text>
</comment>
<dbReference type="PANTHER" id="PTHR30502:SF0">
    <property type="entry name" value="PHOSPHOENOLPYRUVATE CARBOXYLASE FAMILY PROTEIN"/>
    <property type="match status" value="1"/>
</dbReference>
<keyword evidence="7" id="KW-1185">Reference proteome</keyword>
<dbReference type="SUPFAM" id="SSF51621">
    <property type="entry name" value="Phosphoenolpyruvate/pyruvate domain"/>
    <property type="match status" value="1"/>
</dbReference>
<dbReference type="InterPro" id="IPR050251">
    <property type="entry name" value="HpcH-HpaI_aldolase"/>
</dbReference>
<dbReference type="PANTHER" id="PTHR30502">
    <property type="entry name" value="2-KETO-3-DEOXY-L-RHAMNONATE ALDOLASE"/>
    <property type="match status" value="1"/>
</dbReference>
<dbReference type="Pfam" id="PF03328">
    <property type="entry name" value="HpcH_HpaI"/>
    <property type="match status" value="1"/>
</dbReference>
<comment type="caution">
    <text evidence="6">The sequence shown here is derived from an EMBL/GenBank/DDBJ whole genome shotgun (WGS) entry which is preliminary data.</text>
</comment>